<dbReference type="EMBL" id="CP137690">
    <property type="protein sequence ID" value="XRJ21344.1"/>
    <property type="molecule type" value="Genomic_DNA"/>
</dbReference>
<geneLocation type="plasmid" evidence="1 2">
    <name>p48N_1</name>
</geneLocation>
<organism evidence="1 2">
    <name type="scientific">Haloferax sp. Atlit-48N</name>
    <dbReference type="NCBI Taxonomy" id="2077198"/>
    <lineage>
        <taxon>Archaea</taxon>
        <taxon>Methanobacteriati</taxon>
        <taxon>Methanobacteriota</taxon>
        <taxon>Stenosarchaea group</taxon>
        <taxon>Halobacteria</taxon>
        <taxon>Halobacteriales</taxon>
        <taxon>Haloferacaceae</taxon>
        <taxon>Haloferax</taxon>
    </lineage>
</organism>
<dbReference type="Proteomes" id="UP000257089">
    <property type="component" value="Plasmid p48N_1"/>
</dbReference>
<accession>A0ACD5I0S8</accession>
<reference evidence="1" key="1">
    <citation type="submission" date="2023-10" db="EMBL/GenBank/DDBJ databases">
        <title>A new archaeal virus that suppresses the transcription of host immunity genes.</title>
        <authorList>
            <person name="Turgeman-Grott I."/>
            <person name="Golan N."/>
            <person name="Neri U."/>
            <person name="Naki D."/>
            <person name="Altman N."/>
            <person name="Eizenshtein K."/>
            <person name="Choudhary D."/>
            <person name="Levi R."/>
            <person name="Himani H."/>
            <person name="Reshef L."/>
            <person name="Papke T.R."/>
            <person name="Gophna U."/>
        </authorList>
    </citation>
    <scope>NUCLEOTIDE SEQUENCE</scope>
    <source>
        <strain evidence="1">Atlit-48N</strain>
    </source>
</reference>
<proteinExistence type="predicted"/>
<protein>
    <submittedName>
        <fullName evidence="1">Uncharacterized protein</fullName>
    </submittedName>
</protein>
<sequence length="650" mass="73258">MERSKSQVLYQFLPENTFDYSGQRGIWKTTRLETSDASGTVSKDYILGRVRARVQNWDGGQNGFVSWNPDHYHFGVPEGVRAEPFPTTYECQKCDKAHGYYTADEVKNNNPDLTCERPGCDGNLEQYQFVSVHTCGEIRRLYPQKCPNHGDQHVILNRRNSQRVRNFHWSCNVGGCSWETPIRNYQNCNCDYRAPEAEENDGMYTTVHRAGSVFYPHYLSTVNLHTAGIGHLRNSEDGAKRAIAKLFGLSDADSLQDVSLHQRTGQVEVDDEKVVEIYTTHDDITTLDQAREYLREQGTLKSQTILERLGETLTLDADGETSELTEAGDEILQYVLSRESLTTDTLDELESDARDRGFTDKADRINSYHDDLEALGFDDVRVIEDFPVQTFVYGYTRGSREEGEARINAFSQSASDGDGTPIFVDTSETEAVQFDLDPAQVLLWLALNIPETSDPTAVNGDIVLPGVSSRDEAALEHARSEIESLSTDEQWAFLLNHLAPVERYGKFQTDLDDSVEEQVTEHVFQLVHTLSHILLKQASTISGFDRTNLSEFLFPRALSVVIYANNREEFNIGGMHTMVEQQLDNLLGQAETHGNECVYDPVCSQRGGACLSCLHVSEISCSYFNQVLSRDFLFGSRPNTDKDIAGYWTL</sequence>
<evidence type="ECO:0000313" key="2">
    <source>
        <dbReference type="Proteomes" id="UP000257089"/>
    </source>
</evidence>
<evidence type="ECO:0000313" key="1">
    <source>
        <dbReference type="EMBL" id="XRJ21344.1"/>
    </source>
</evidence>
<keyword evidence="1" id="KW-0614">Plasmid</keyword>
<gene>
    <name evidence="1" type="ORF">DEQ67_014835</name>
</gene>
<name>A0ACD5I0S8_9EURY</name>